<gene>
    <name evidence="1" type="ORF">BCIN_16g02600</name>
</gene>
<organism evidence="1 2">
    <name type="scientific">Botryotinia fuckeliana (strain B05.10)</name>
    <name type="common">Noble rot fungus</name>
    <name type="synonym">Botrytis cinerea</name>
    <dbReference type="NCBI Taxonomy" id="332648"/>
    <lineage>
        <taxon>Eukaryota</taxon>
        <taxon>Fungi</taxon>
        <taxon>Dikarya</taxon>
        <taxon>Ascomycota</taxon>
        <taxon>Pezizomycotina</taxon>
        <taxon>Leotiomycetes</taxon>
        <taxon>Helotiales</taxon>
        <taxon>Sclerotiniaceae</taxon>
        <taxon>Botrytis</taxon>
    </lineage>
</organism>
<keyword evidence="2" id="KW-1185">Reference proteome</keyword>
<name>A0A384K6V3_BOTFB</name>
<dbReference type="GeneID" id="5431028"/>
<proteinExistence type="predicted"/>
<dbReference type="EMBL" id="CP009820">
    <property type="protein sequence ID" value="ATZ58491.1"/>
    <property type="molecule type" value="Genomic_DNA"/>
</dbReference>
<dbReference type="AlphaFoldDB" id="A0A384K6V3"/>
<dbReference type="VEuPathDB" id="FungiDB:Bcin16g02600"/>
<evidence type="ECO:0000313" key="1">
    <source>
        <dbReference type="EMBL" id="ATZ58491.1"/>
    </source>
</evidence>
<protein>
    <submittedName>
        <fullName evidence="1">Uncharacterized protein</fullName>
    </submittedName>
</protein>
<dbReference type="KEGG" id="bfu:BCIN_16g02600"/>
<reference evidence="1 2" key="1">
    <citation type="journal article" date="2011" name="PLoS Genet.">
        <title>Genomic analysis of the necrotrophic fungal pathogens Sclerotinia sclerotiorum and Botrytis cinerea.</title>
        <authorList>
            <person name="Amselem J."/>
            <person name="Cuomo C.A."/>
            <person name="van Kan J.A."/>
            <person name="Viaud M."/>
            <person name="Benito E.P."/>
            <person name="Couloux A."/>
            <person name="Coutinho P.M."/>
            <person name="de Vries R.P."/>
            <person name="Dyer P.S."/>
            <person name="Fillinger S."/>
            <person name="Fournier E."/>
            <person name="Gout L."/>
            <person name="Hahn M."/>
            <person name="Kohn L."/>
            <person name="Lapalu N."/>
            <person name="Plummer K.M."/>
            <person name="Pradier J.M."/>
            <person name="Quevillon E."/>
            <person name="Sharon A."/>
            <person name="Simon A."/>
            <person name="ten Have A."/>
            <person name="Tudzynski B."/>
            <person name="Tudzynski P."/>
            <person name="Wincker P."/>
            <person name="Andrew M."/>
            <person name="Anthouard V."/>
            <person name="Beever R.E."/>
            <person name="Beffa R."/>
            <person name="Benoit I."/>
            <person name="Bouzid O."/>
            <person name="Brault B."/>
            <person name="Chen Z."/>
            <person name="Choquer M."/>
            <person name="Collemare J."/>
            <person name="Cotton P."/>
            <person name="Danchin E.G."/>
            <person name="Da Silva C."/>
            <person name="Gautier A."/>
            <person name="Giraud C."/>
            <person name="Giraud T."/>
            <person name="Gonzalez C."/>
            <person name="Grossetete S."/>
            <person name="Guldener U."/>
            <person name="Henrissat B."/>
            <person name="Howlett B.J."/>
            <person name="Kodira C."/>
            <person name="Kretschmer M."/>
            <person name="Lappartient A."/>
            <person name="Leroch M."/>
            <person name="Levis C."/>
            <person name="Mauceli E."/>
            <person name="Neuveglise C."/>
            <person name="Oeser B."/>
            <person name="Pearson M."/>
            <person name="Poulain J."/>
            <person name="Poussereau N."/>
            <person name="Quesneville H."/>
            <person name="Rascle C."/>
            <person name="Schumacher J."/>
            <person name="Segurens B."/>
            <person name="Sexton A."/>
            <person name="Silva E."/>
            <person name="Sirven C."/>
            <person name="Soanes D.M."/>
            <person name="Talbot N.J."/>
            <person name="Templeton M."/>
            <person name="Yandava C."/>
            <person name="Yarden O."/>
            <person name="Zeng Q."/>
            <person name="Rollins J.A."/>
            <person name="Lebrun M.H."/>
            <person name="Dickman M."/>
        </authorList>
    </citation>
    <scope>NUCLEOTIDE SEQUENCE [LARGE SCALE GENOMIC DNA]</scope>
    <source>
        <strain evidence="1 2">B05.10</strain>
    </source>
</reference>
<evidence type="ECO:0000313" key="2">
    <source>
        <dbReference type="Proteomes" id="UP000001798"/>
    </source>
</evidence>
<accession>A0A384K6V3</accession>
<reference evidence="1 2" key="3">
    <citation type="journal article" date="2017" name="Mol. Plant Pathol.">
        <title>A gapless genome sequence of the fungus Botrytis cinerea.</title>
        <authorList>
            <person name="Van Kan J.A."/>
            <person name="Stassen J.H."/>
            <person name="Mosbach A."/>
            <person name="Van Der Lee T.A."/>
            <person name="Faino L."/>
            <person name="Farmer A.D."/>
            <person name="Papasotiriou D.G."/>
            <person name="Zhou S."/>
            <person name="Seidl M.F."/>
            <person name="Cottam E."/>
            <person name="Edel D."/>
            <person name="Hahn M."/>
            <person name="Schwartz D.C."/>
            <person name="Dietrich R.A."/>
            <person name="Widdison S."/>
            <person name="Scalliet G."/>
        </authorList>
    </citation>
    <scope>NUCLEOTIDE SEQUENCE [LARGE SCALE GENOMIC DNA]</scope>
    <source>
        <strain evidence="1 2">B05.10</strain>
    </source>
</reference>
<sequence length="87" mass="9867">MENHSGKVQPAANAKSTKIDIRPFIQPRRRYVTCFTFYNDEPIGDPKRTTLRGNNALESVLQSILMDYGELNLNSQSLIIEGSRLNI</sequence>
<reference evidence="1 2" key="2">
    <citation type="journal article" date="2012" name="Eukaryot. Cell">
        <title>Genome update of Botrytis cinerea strains B05.10 and T4.</title>
        <authorList>
            <person name="Staats M."/>
            <person name="van Kan J.A."/>
        </authorList>
    </citation>
    <scope>NUCLEOTIDE SEQUENCE [LARGE SCALE GENOMIC DNA]</scope>
    <source>
        <strain evidence="1 2">B05.10</strain>
    </source>
</reference>
<dbReference type="Proteomes" id="UP000001798">
    <property type="component" value="Chromosome 16"/>
</dbReference>
<dbReference type="RefSeq" id="XP_024553818.1">
    <property type="nucleotide sequence ID" value="XM_024698001.1"/>
</dbReference>